<dbReference type="EMBL" id="CAUYUJ010014125">
    <property type="protein sequence ID" value="CAK0837270.1"/>
    <property type="molecule type" value="Genomic_DNA"/>
</dbReference>
<proteinExistence type="predicted"/>
<keyword evidence="2" id="KW-1185">Reference proteome</keyword>
<organism evidence="1 2">
    <name type="scientific">Prorocentrum cordatum</name>
    <dbReference type="NCBI Taxonomy" id="2364126"/>
    <lineage>
        <taxon>Eukaryota</taxon>
        <taxon>Sar</taxon>
        <taxon>Alveolata</taxon>
        <taxon>Dinophyceae</taxon>
        <taxon>Prorocentrales</taxon>
        <taxon>Prorocentraceae</taxon>
        <taxon>Prorocentrum</taxon>
    </lineage>
</organism>
<dbReference type="Proteomes" id="UP001189429">
    <property type="component" value="Unassembled WGS sequence"/>
</dbReference>
<accession>A0ABN9SXM3</accession>
<protein>
    <submittedName>
        <fullName evidence="1">Uncharacterized protein</fullName>
    </submittedName>
</protein>
<name>A0ABN9SXM3_9DINO</name>
<feature type="non-terminal residue" evidence="1">
    <location>
        <position position="1"/>
    </location>
</feature>
<evidence type="ECO:0000313" key="2">
    <source>
        <dbReference type="Proteomes" id="UP001189429"/>
    </source>
</evidence>
<comment type="caution">
    <text evidence="1">The sequence shown here is derived from an EMBL/GenBank/DDBJ whole genome shotgun (WGS) entry which is preliminary data.</text>
</comment>
<sequence length="62" mass="6344">PRRPRAPRPHRARALARAAGRRWPAARATAQGTGAGARLPAAAAARGGALRGGCPRAAADLW</sequence>
<gene>
    <name evidence="1" type="ORF">PCOR1329_LOCUS33515</name>
</gene>
<reference evidence="1" key="1">
    <citation type="submission" date="2023-10" db="EMBL/GenBank/DDBJ databases">
        <authorList>
            <person name="Chen Y."/>
            <person name="Shah S."/>
            <person name="Dougan E. K."/>
            <person name="Thang M."/>
            <person name="Chan C."/>
        </authorList>
    </citation>
    <scope>NUCLEOTIDE SEQUENCE [LARGE SCALE GENOMIC DNA]</scope>
</reference>
<evidence type="ECO:0000313" key="1">
    <source>
        <dbReference type="EMBL" id="CAK0837270.1"/>
    </source>
</evidence>
<feature type="non-terminal residue" evidence="1">
    <location>
        <position position="62"/>
    </location>
</feature>